<name>A0AAX1EFV6_9GAMM</name>
<dbReference type="Pfam" id="PF09992">
    <property type="entry name" value="NAGPA"/>
    <property type="match status" value="1"/>
</dbReference>
<organism evidence="2 3">
    <name type="scientific">Legionella israelensis</name>
    <dbReference type="NCBI Taxonomy" id="454"/>
    <lineage>
        <taxon>Bacteria</taxon>
        <taxon>Pseudomonadati</taxon>
        <taxon>Pseudomonadota</taxon>
        <taxon>Gammaproteobacteria</taxon>
        <taxon>Legionellales</taxon>
        <taxon>Legionellaceae</taxon>
        <taxon>Legionella</taxon>
    </lineage>
</organism>
<sequence length="258" mass="29185">MSLQTKVYPIKFIRWIGLIPLFFLLSPNTTAKVNTGWQQIKEGIEYRDLGDSLLKPWSHIHVFRIDLQKNQLGLITANALSQKNAPVSVYAHFSQALLAINGGFFDREYRPLGLRISNKQQKNPLKRISWWGIFYVKKNRPYISNVYHFYRDKAIDFAIQSGPRLIINNKIPSLKPGIAERTALGITKDKKIIILVTDNATMTTTELAEIMKSPPLSCTDALNLDGGKSTQLYANIDSFQLSVQGYSNVSDAVIVKEK</sequence>
<dbReference type="InterPro" id="IPR018711">
    <property type="entry name" value="NAGPA"/>
</dbReference>
<keyword evidence="2" id="KW-0378">Hydrolase</keyword>
<evidence type="ECO:0000313" key="3">
    <source>
        <dbReference type="Proteomes" id="UP000295517"/>
    </source>
</evidence>
<dbReference type="Proteomes" id="UP000295517">
    <property type="component" value="Chromosome"/>
</dbReference>
<dbReference type="RefSeq" id="WP_135060240.1">
    <property type="nucleotide sequence ID" value="NZ_CP038254.1"/>
</dbReference>
<reference evidence="2 3" key="1">
    <citation type="submission" date="2019-03" db="EMBL/GenBank/DDBJ databases">
        <title>Diverse conjugative elements silence natural transformation in Legionella species.</title>
        <authorList>
            <person name="Durieux I."/>
            <person name="Ginevra C."/>
            <person name="Attaiech L."/>
            <person name="Picq K."/>
            <person name="Juan P.A."/>
            <person name="Jarraud S."/>
            <person name="Charpentier X."/>
        </authorList>
    </citation>
    <scope>NUCLEOTIDE SEQUENCE [LARGE SCALE GENOMIC DNA]</scope>
    <source>
        <strain evidence="2 3">HL-0427-4011</strain>
    </source>
</reference>
<evidence type="ECO:0000313" key="2">
    <source>
        <dbReference type="EMBL" id="QBR83948.1"/>
    </source>
</evidence>
<accession>A0AAX1EFV6</accession>
<protein>
    <submittedName>
        <fullName evidence="2">Phosphodiester glycosidase family protein</fullName>
    </submittedName>
</protein>
<proteinExistence type="predicted"/>
<feature type="domain" description="Phosphodiester glycosidase" evidence="1">
    <location>
        <begin position="95"/>
        <end position="253"/>
    </location>
</feature>
<keyword evidence="2" id="KW-0326">Glycosidase</keyword>
<dbReference type="PANTHER" id="PTHR40446">
    <property type="entry name" value="N-ACETYLGLUCOSAMINE-1-PHOSPHODIESTER ALPHA-N-ACETYLGLUCOSAMINIDASE"/>
    <property type="match status" value="1"/>
</dbReference>
<dbReference type="EMBL" id="CP038254">
    <property type="protein sequence ID" value="QBR83948.1"/>
    <property type="molecule type" value="Genomic_DNA"/>
</dbReference>
<evidence type="ECO:0000259" key="1">
    <source>
        <dbReference type="Pfam" id="PF09992"/>
    </source>
</evidence>
<gene>
    <name evidence="2" type="ORF">E3983_06050</name>
</gene>
<dbReference type="GO" id="GO:0016798">
    <property type="term" value="F:hydrolase activity, acting on glycosyl bonds"/>
    <property type="evidence" value="ECO:0007669"/>
    <property type="project" value="UniProtKB-KW"/>
</dbReference>
<dbReference type="PANTHER" id="PTHR40446:SF2">
    <property type="entry name" value="N-ACETYLGLUCOSAMINE-1-PHOSPHODIESTER ALPHA-N-ACETYLGLUCOSAMINIDASE"/>
    <property type="match status" value="1"/>
</dbReference>
<dbReference type="AlphaFoldDB" id="A0AAX1EFV6"/>